<name>A0A820RB30_9BILA</name>
<gene>
    <name evidence="1" type="ORF">OKA104_LOCUS53168</name>
</gene>
<protein>
    <submittedName>
        <fullName evidence="1">Uncharacterized protein</fullName>
    </submittedName>
</protein>
<dbReference type="Proteomes" id="UP000663881">
    <property type="component" value="Unassembled WGS sequence"/>
</dbReference>
<sequence length="96" mass="10961">MNTDTCYRIIGDILIKNKSLTIDEIRKDKTVDISYGNRKATNFNNIAIIQTLQPLTSKTPYFVIKIQRYDPNAILSIGIAPLDIDKHSGEIYYLLL</sequence>
<comment type="caution">
    <text evidence="1">The sequence shown here is derived from an EMBL/GenBank/DDBJ whole genome shotgun (WGS) entry which is preliminary data.</text>
</comment>
<proteinExistence type="predicted"/>
<dbReference type="AlphaFoldDB" id="A0A820RB30"/>
<reference evidence="1" key="1">
    <citation type="submission" date="2021-02" db="EMBL/GenBank/DDBJ databases">
        <authorList>
            <person name="Nowell W R."/>
        </authorList>
    </citation>
    <scope>NUCLEOTIDE SEQUENCE</scope>
</reference>
<accession>A0A820RB30</accession>
<evidence type="ECO:0000313" key="1">
    <source>
        <dbReference type="EMBL" id="CAF4432659.1"/>
    </source>
</evidence>
<evidence type="ECO:0000313" key="2">
    <source>
        <dbReference type="Proteomes" id="UP000663881"/>
    </source>
</evidence>
<dbReference type="EMBL" id="CAJOAY010032498">
    <property type="protein sequence ID" value="CAF4432659.1"/>
    <property type="molecule type" value="Genomic_DNA"/>
</dbReference>
<organism evidence="1 2">
    <name type="scientific">Adineta steineri</name>
    <dbReference type="NCBI Taxonomy" id="433720"/>
    <lineage>
        <taxon>Eukaryota</taxon>
        <taxon>Metazoa</taxon>
        <taxon>Spiralia</taxon>
        <taxon>Gnathifera</taxon>
        <taxon>Rotifera</taxon>
        <taxon>Eurotatoria</taxon>
        <taxon>Bdelloidea</taxon>
        <taxon>Adinetida</taxon>
        <taxon>Adinetidae</taxon>
        <taxon>Adineta</taxon>
    </lineage>
</organism>